<keyword evidence="9" id="KW-1185">Reference proteome</keyword>
<dbReference type="CDD" id="cd00075">
    <property type="entry name" value="HATPase"/>
    <property type="match status" value="1"/>
</dbReference>
<dbReference type="Proteomes" id="UP001626536">
    <property type="component" value="Chromosome"/>
</dbReference>
<dbReference type="InterPro" id="IPR003594">
    <property type="entry name" value="HATPase_dom"/>
</dbReference>
<dbReference type="InterPro" id="IPR036890">
    <property type="entry name" value="HATPase_C_sf"/>
</dbReference>
<dbReference type="PANTHER" id="PTHR43547:SF2">
    <property type="entry name" value="HYBRID SIGNAL TRANSDUCTION HISTIDINE KINASE C"/>
    <property type="match status" value="1"/>
</dbReference>
<dbReference type="Pfam" id="PF00072">
    <property type="entry name" value="Response_reg"/>
    <property type="match status" value="2"/>
</dbReference>
<dbReference type="Gene3D" id="3.40.50.2300">
    <property type="match status" value="2"/>
</dbReference>
<dbReference type="InterPro" id="IPR036097">
    <property type="entry name" value="HisK_dim/P_sf"/>
</dbReference>
<dbReference type="SMART" id="SM00388">
    <property type="entry name" value="HisKA"/>
    <property type="match status" value="1"/>
</dbReference>
<comment type="catalytic activity">
    <reaction evidence="1">
        <text>ATP + protein L-histidine = ADP + protein N-phospho-L-histidine.</text>
        <dbReference type="EC" id="2.7.13.3"/>
    </reaction>
</comment>
<evidence type="ECO:0000259" key="7">
    <source>
        <dbReference type="PROSITE" id="PS50110"/>
    </source>
</evidence>
<reference evidence="8 9" key="1">
    <citation type="submission" date="2023-10" db="EMBL/GenBank/DDBJ databases">
        <title>Novel methanotroph of the genus Methylocapsa from a subarctic wetland.</title>
        <authorList>
            <person name="Belova S.E."/>
            <person name="Oshkin I.Y."/>
            <person name="Miroshnikov K."/>
            <person name="Dedysh S.N."/>
        </authorList>
    </citation>
    <scope>NUCLEOTIDE SEQUENCE [LARGE SCALE GENOMIC DNA]</scope>
    <source>
        <strain evidence="8 9">RX1</strain>
    </source>
</reference>
<organism evidence="8 9">
    <name type="scientific">Methylocapsa polymorpha</name>
    <dbReference type="NCBI Taxonomy" id="3080828"/>
    <lineage>
        <taxon>Bacteria</taxon>
        <taxon>Pseudomonadati</taxon>
        <taxon>Pseudomonadota</taxon>
        <taxon>Alphaproteobacteria</taxon>
        <taxon>Hyphomicrobiales</taxon>
        <taxon>Beijerinckiaceae</taxon>
        <taxon>Methylocapsa</taxon>
    </lineage>
</organism>
<dbReference type="SUPFAM" id="SSF52172">
    <property type="entry name" value="CheY-like"/>
    <property type="match status" value="2"/>
</dbReference>
<gene>
    <name evidence="8" type="ORF">RZS28_08175</name>
</gene>
<dbReference type="CDD" id="cd00082">
    <property type="entry name" value="HisKA"/>
    <property type="match status" value="1"/>
</dbReference>
<dbReference type="PROSITE" id="PS50110">
    <property type="entry name" value="RESPONSE_REGULATORY"/>
    <property type="match status" value="2"/>
</dbReference>
<feature type="domain" description="Response regulatory" evidence="7">
    <location>
        <begin position="435"/>
        <end position="552"/>
    </location>
</feature>
<evidence type="ECO:0000256" key="3">
    <source>
        <dbReference type="ARBA" id="ARBA00022553"/>
    </source>
</evidence>
<protein>
    <recommendedName>
        <fullName evidence="2">histidine kinase</fullName>
        <ecNumber evidence="2">2.7.13.3</ecNumber>
    </recommendedName>
</protein>
<dbReference type="InterPro" id="IPR001789">
    <property type="entry name" value="Sig_transdc_resp-reg_receiver"/>
</dbReference>
<evidence type="ECO:0000256" key="1">
    <source>
        <dbReference type="ARBA" id="ARBA00000085"/>
    </source>
</evidence>
<dbReference type="Pfam" id="PF00512">
    <property type="entry name" value="HisKA"/>
    <property type="match status" value="1"/>
</dbReference>
<feature type="modified residue" description="4-aspartylphosphate" evidence="4">
    <location>
        <position position="88"/>
    </location>
</feature>
<dbReference type="InterPro" id="IPR005467">
    <property type="entry name" value="His_kinase_dom"/>
</dbReference>
<evidence type="ECO:0000256" key="5">
    <source>
        <dbReference type="SAM" id="MobiDB-lite"/>
    </source>
</evidence>
<dbReference type="InterPro" id="IPR011006">
    <property type="entry name" value="CheY-like_superfamily"/>
</dbReference>
<dbReference type="EMBL" id="CP136862">
    <property type="protein sequence ID" value="WOJ91228.1"/>
    <property type="molecule type" value="Genomic_DNA"/>
</dbReference>
<dbReference type="SUPFAM" id="SSF47384">
    <property type="entry name" value="Homodimeric domain of signal transducing histidine kinase"/>
    <property type="match status" value="1"/>
</dbReference>
<dbReference type="InterPro" id="IPR004358">
    <property type="entry name" value="Sig_transdc_His_kin-like_C"/>
</dbReference>
<dbReference type="PANTHER" id="PTHR43547">
    <property type="entry name" value="TWO-COMPONENT HISTIDINE KINASE"/>
    <property type="match status" value="1"/>
</dbReference>
<feature type="compositionally biased region" description="Polar residues" evidence="5">
    <location>
        <begin position="1"/>
        <end position="10"/>
    </location>
</feature>
<evidence type="ECO:0000256" key="4">
    <source>
        <dbReference type="PROSITE-ProRule" id="PRU00169"/>
    </source>
</evidence>
<evidence type="ECO:0000259" key="6">
    <source>
        <dbReference type="PROSITE" id="PS50109"/>
    </source>
</evidence>
<accession>A0ABZ0HVH8</accession>
<dbReference type="SUPFAM" id="SSF55874">
    <property type="entry name" value="ATPase domain of HSP90 chaperone/DNA topoisomerase II/histidine kinase"/>
    <property type="match status" value="1"/>
</dbReference>
<feature type="domain" description="Response regulatory" evidence="7">
    <location>
        <begin position="39"/>
        <end position="156"/>
    </location>
</feature>
<evidence type="ECO:0000256" key="2">
    <source>
        <dbReference type="ARBA" id="ARBA00012438"/>
    </source>
</evidence>
<evidence type="ECO:0000313" key="9">
    <source>
        <dbReference type="Proteomes" id="UP001626536"/>
    </source>
</evidence>
<dbReference type="PROSITE" id="PS50109">
    <property type="entry name" value="HIS_KIN"/>
    <property type="match status" value="1"/>
</dbReference>
<dbReference type="InterPro" id="IPR003661">
    <property type="entry name" value="HisK_dim/P_dom"/>
</dbReference>
<dbReference type="SMART" id="SM00387">
    <property type="entry name" value="HATPase_c"/>
    <property type="match status" value="1"/>
</dbReference>
<dbReference type="RefSeq" id="WP_407340822.1">
    <property type="nucleotide sequence ID" value="NZ_CP136862.1"/>
</dbReference>
<name>A0ABZ0HVH8_9HYPH</name>
<keyword evidence="3 4" id="KW-0597">Phosphoprotein</keyword>
<evidence type="ECO:0000313" key="8">
    <source>
        <dbReference type="EMBL" id="WOJ91228.1"/>
    </source>
</evidence>
<dbReference type="SMART" id="SM00448">
    <property type="entry name" value="REC"/>
    <property type="match status" value="2"/>
</dbReference>
<feature type="region of interest" description="Disordered" evidence="5">
    <location>
        <begin position="1"/>
        <end position="31"/>
    </location>
</feature>
<dbReference type="PRINTS" id="PR00344">
    <property type="entry name" value="BCTRLSENSOR"/>
</dbReference>
<feature type="domain" description="Histidine kinase" evidence="6">
    <location>
        <begin position="178"/>
        <end position="386"/>
    </location>
</feature>
<dbReference type="Pfam" id="PF02518">
    <property type="entry name" value="HATPase_c"/>
    <property type="match status" value="1"/>
</dbReference>
<dbReference type="Gene3D" id="1.10.287.130">
    <property type="match status" value="1"/>
</dbReference>
<proteinExistence type="predicted"/>
<feature type="modified residue" description="4-aspartylphosphate" evidence="4">
    <location>
        <position position="486"/>
    </location>
</feature>
<sequence>MMDSIENGSSEPAHWHGPADSSSRRKAHDDRSSATDLPVVLIVDDVADNLLAFEGMLRRDDVEIVTALSGRAALDILLDRNVALAIIDVQMPEMDGFELAALMRGVEKTRYVPIVFVTAGSREPSRVFKGYEVGAVDYLFKPVDERVLRGKVDVFVTLEKQRQQLLQADRMREMFVGILGHDLRNPLQGILMTAELVLSRSKDETMRKPLEGIRQCGDRMARMIEQILDLTRIRLGGGLLLSSTPVDFHSIVEQVIEEFAEHESRFSVEVVGDTHGSWDIDRILQVLSNLAGNAVEHSPPGAPVLIRVDGRLDDALECEVRNGGPGVPSGLRDALFEPFRGRDRTRGLGLGLFICKQIVVAHGGTIEFESSDESGTRFQISLPRHTAFGGADDFGEGSVFAAEAMLPRSEAGLRRERHRRGTDDRIADGACRAGAILVVDDDPSVRDSLEFLLNMDGHQVMAAADGDEAAEIVARNGVRPDMVIVDYNLAEGVIGLQVVTRLRERLGHDLPALILTGDRSTGSLRNIALHNCTQLSKPAKLEELTQAIQRLLE</sequence>
<dbReference type="EC" id="2.7.13.3" evidence="2"/>
<dbReference type="Gene3D" id="3.30.565.10">
    <property type="entry name" value="Histidine kinase-like ATPase, C-terminal domain"/>
    <property type="match status" value="1"/>
</dbReference>